<evidence type="ECO:0000256" key="2">
    <source>
        <dbReference type="ARBA" id="ARBA00023027"/>
    </source>
</evidence>
<accession>A0ABQ3PP75</accession>
<keyword evidence="2" id="KW-0520">NAD</keyword>
<dbReference type="Proteomes" id="UP001052739">
    <property type="component" value="Unassembled WGS sequence"/>
</dbReference>
<feature type="region of interest" description="Disordered" evidence="3">
    <location>
        <begin position="523"/>
        <end position="617"/>
    </location>
</feature>
<dbReference type="PANTHER" id="PTHR43476">
    <property type="entry name" value="3-(3-HYDROXY-PHENYL)PROPIONATE/3-HYDROXYCINNAMIC ACID HYDROXYLASE"/>
    <property type="match status" value="1"/>
</dbReference>
<dbReference type="SUPFAM" id="SSF51905">
    <property type="entry name" value="FAD/NAD(P)-binding domain"/>
    <property type="match status" value="1"/>
</dbReference>
<dbReference type="Pfam" id="PF01494">
    <property type="entry name" value="FAD_binding_3"/>
    <property type="match status" value="1"/>
</dbReference>
<evidence type="ECO:0000256" key="1">
    <source>
        <dbReference type="ARBA" id="ARBA00023002"/>
    </source>
</evidence>
<organism evidence="5 6">
    <name type="scientific">Streptomyces hydrogenans</name>
    <dbReference type="NCBI Taxonomy" id="1873719"/>
    <lineage>
        <taxon>Bacteria</taxon>
        <taxon>Bacillati</taxon>
        <taxon>Actinomycetota</taxon>
        <taxon>Actinomycetes</taxon>
        <taxon>Kitasatosporales</taxon>
        <taxon>Streptomycetaceae</taxon>
        <taxon>Streptomyces</taxon>
    </lineage>
</organism>
<dbReference type="EMBL" id="BNDW01000102">
    <property type="protein sequence ID" value="GHI26820.1"/>
    <property type="molecule type" value="Genomic_DNA"/>
</dbReference>
<reference evidence="5" key="1">
    <citation type="submission" date="2024-05" db="EMBL/GenBank/DDBJ databases">
        <title>Whole genome shotgun sequence of Streptomyces hydrogenans NBRC 13475.</title>
        <authorList>
            <person name="Komaki H."/>
            <person name="Tamura T."/>
        </authorList>
    </citation>
    <scope>NUCLEOTIDE SEQUENCE</scope>
    <source>
        <strain evidence="5">NBRC 13475</strain>
    </source>
</reference>
<protein>
    <recommendedName>
        <fullName evidence="4">FAD-binding domain-containing protein</fullName>
    </recommendedName>
</protein>
<evidence type="ECO:0000256" key="3">
    <source>
        <dbReference type="SAM" id="MobiDB-lite"/>
    </source>
</evidence>
<dbReference type="PRINTS" id="PR00420">
    <property type="entry name" value="RNGMNOXGNASE"/>
</dbReference>
<keyword evidence="6" id="KW-1185">Reference proteome</keyword>
<comment type="caution">
    <text evidence="5">The sequence shown here is derived from an EMBL/GenBank/DDBJ whole genome shotgun (WGS) entry which is preliminary data.</text>
</comment>
<gene>
    <name evidence="5" type="ORF">Shyd_81910</name>
</gene>
<evidence type="ECO:0000313" key="6">
    <source>
        <dbReference type="Proteomes" id="UP001052739"/>
    </source>
</evidence>
<name>A0ABQ3PP75_9ACTN</name>
<dbReference type="PANTHER" id="PTHR43476:SF4">
    <property type="entry name" value="BLR0106 PROTEIN"/>
    <property type="match status" value="1"/>
</dbReference>
<sequence>MNGGAAMWGKVAVVGGGPAGLFLARLIRGARPDARVDVYERNAPHEANGFGVVFSARTMSRLRRSDPETHARIVRASVTVSDMELRHPRATLRYGGFDFSSISRQTLLTILQEQAASAGAVLHFGHHAAPGSLDDADVVVYADGANSAQRDARPERFGTTVRYGASPYMWLGTEAPFDAATFAFVATGHGHFAAHAYPYAEGLTTVVVETDPATWQASGMDRPADHARNPGGSDEASLERLSELFADHLGGHKLLGNRSRWATFRIVRNARWSDGNAVLLGDAAHTAHFTVGSGTKLAMEDAIALAAALDRDADPRAAFAAYERERRALVTRTQEWAEPSMRWWETFGRRLHMAPAQFGLHFMTRTSALTYEGLRRRFADRVDEAEEAYRTAGGTAARPGAAPGPAHGVAAPLLLGSVRLPNRLVEVVPEECDDPAAAVRAAGARGAGLVLLRGAGTVPRPDVAVGSVLRPERGGGAAARETAARTAPLFAEVACPAADAWGPAGDELTATVRALVARGCEGVLLTPDPTPSTDRTPGSRTDSAPGPAAGTRTDPGTGPGSRTGTAAGTRIDPGTAAGTRTDPGTAAETRTDPGIGSPADSVPVRADGTRTGPVGDPAARWHALLGHAERVRTETGAVVAVPVPDGWALDLPGSTGGDAWPTRIHLALVTGRIDLVVSAAPTVTRPAVPAAG</sequence>
<dbReference type="Gene3D" id="3.30.9.20">
    <property type="match status" value="1"/>
</dbReference>
<feature type="compositionally biased region" description="Low complexity" evidence="3">
    <location>
        <begin position="531"/>
        <end position="541"/>
    </location>
</feature>
<dbReference type="InterPro" id="IPR036188">
    <property type="entry name" value="FAD/NAD-bd_sf"/>
</dbReference>
<dbReference type="InterPro" id="IPR050631">
    <property type="entry name" value="PheA/TfdB_FAD_monoxygenase"/>
</dbReference>
<feature type="domain" description="FAD-binding" evidence="4">
    <location>
        <begin position="135"/>
        <end position="336"/>
    </location>
</feature>
<evidence type="ECO:0000313" key="5">
    <source>
        <dbReference type="EMBL" id="GHI26820.1"/>
    </source>
</evidence>
<dbReference type="InterPro" id="IPR002938">
    <property type="entry name" value="FAD-bd"/>
</dbReference>
<evidence type="ECO:0000259" key="4">
    <source>
        <dbReference type="Pfam" id="PF01494"/>
    </source>
</evidence>
<dbReference type="Gene3D" id="3.50.50.60">
    <property type="entry name" value="FAD/NAD(P)-binding domain"/>
    <property type="match status" value="1"/>
</dbReference>
<keyword evidence="1" id="KW-0560">Oxidoreductase</keyword>
<proteinExistence type="predicted"/>